<dbReference type="AlphaFoldDB" id="A0A1R1PJ80"/>
<dbReference type="Proteomes" id="UP000188320">
    <property type="component" value="Unassembled WGS sequence"/>
</dbReference>
<evidence type="ECO:0000256" key="1">
    <source>
        <dbReference type="SAM" id="MobiDB-lite"/>
    </source>
</evidence>
<gene>
    <name evidence="2" type="ORF">AX774_g5587</name>
</gene>
<organism evidence="2 3">
    <name type="scientific">Zancudomyces culisetae</name>
    <name type="common">Gut fungus</name>
    <name type="synonym">Smittium culisetae</name>
    <dbReference type="NCBI Taxonomy" id="1213189"/>
    <lineage>
        <taxon>Eukaryota</taxon>
        <taxon>Fungi</taxon>
        <taxon>Fungi incertae sedis</taxon>
        <taxon>Zoopagomycota</taxon>
        <taxon>Kickxellomycotina</taxon>
        <taxon>Harpellomycetes</taxon>
        <taxon>Harpellales</taxon>
        <taxon>Legeriomycetaceae</taxon>
        <taxon>Zancudomyces</taxon>
    </lineage>
</organism>
<accession>A0A1R1PJ80</accession>
<comment type="caution">
    <text evidence="2">The sequence shown here is derived from an EMBL/GenBank/DDBJ whole genome shotgun (WGS) entry which is preliminary data.</text>
</comment>
<sequence length="323" mass="36704">MKRDTGDAKMEGGISELRKITAELQQENIKTNYQIAEILGTSLCDSQQSGKEAEGDNTKGDNGTNLHENFTFERITEYKRRIFDDFGANTSGFSRKSNEGVMKSYEEDVHALDVLYKDRICSIGNRLVTRGYDESKLLLSAKSDILRVERHILKQAKEKSRDNGKCTELMEENKRVLEDLDIVWNNKVFGLVLRMSELETMEKIYSSKLEAAGNNGKIEKRGGIRYLWDIIMYPFGSYNQKGVSRSIMDIDGVDKQSESEIIEGIRTDAFGCKCGCTIRDNAAQEREDGGIFWNTEAKYAVLWDKNVQSESHTRVICSAKYCI</sequence>
<evidence type="ECO:0000313" key="2">
    <source>
        <dbReference type="EMBL" id="OMH80963.1"/>
    </source>
</evidence>
<protein>
    <submittedName>
        <fullName evidence="2">Uncharacterized protein</fullName>
    </submittedName>
</protein>
<reference evidence="3" key="1">
    <citation type="submission" date="2017-01" db="EMBL/GenBank/DDBJ databases">
        <authorList>
            <person name="Wang Y."/>
            <person name="White M."/>
            <person name="Kvist S."/>
            <person name="Moncalvo J.-M."/>
        </authorList>
    </citation>
    <scope>NUCLEOTIDE SEQUENCE [LARGE SCALE GENOMIC DNA]</scope>
    <source>
        <strain evidence="3">COL-18-3</strain>
    </source>
</reference>
<feature type="region of interest" description="Disordered" evidence="1">
    <location>
        <begin position="47"/>
        <end position="66"/>
    </location>
</feature>
<proteinExistence type="predicted"/>
<dbReference type="EMBL" id="LSSK01001026">
    <property type="protein sequence ID" value="OMH80963.1"/>
    <property type="molecule type" value="Genomic_DNA"/>
</dbReference>
<evidence type="ECO:0000313" key="3">
    <source>
        <dbReference type="Proteomes" id="UP000188320"/>
    </source>
</evidence>
<keyword evidence="3" id="KW-1185">Reference proteome</keyword>
<name>A0A1R1PJ80_ZANCU</name>